<dbReference type="SUPFAM" id="SSF89796">
    <property type="entry name" value="CoA-transferase family III (CaiB/BaiF)"/>
    <property type="match status" value="1"/>
</dbReference>
<dbReference type="EMBL" id="KZ819663">
    <property type="protein sequence ID" value="PWN29604.1"/>
    <property type="molecule type" value="Genomic_DNA"/>
</dbReference>
<dbReference type="InterPro" id="IPR050483">
    <property type="entry name" value="CoA-transferase_III_domain"/>
</dbReference>
<sequence>MASWSIPLRRSALTARQSSRCLVASSSRLQLEQRRSYSIPVSSSPFPVASIPPPLKGIRVLDLTRILAGPYCTMLLSDLGADVIKVEDPQGGDGTRSWLPPAAPTLDPQHFPKGLAQEEAQRWLELPPESAYFLSVNRGKRSLTLDLRQRGAQDIIQRLIRESDVVVENYLPGKLAKFGLGYEQVKAIKPDIIYASLTGYGQSGPYSTSPGYDVIIAADAGLMHITGEADRPPVKIGVAMTDLTTGLYIHGAIMAALIGRSQTGKGVHIDASLFESQIASLANVASSFLVAGTEGGRHGSAHPSIVPYKVFETKDSPIMIGGGNDRQYKTLVEAMGRPELATDPLFRTNSDRVKNRQALEPLLQSIFDEQPIDYWMQRLEGKLPVAPIRNIRQTFEEHPQSKARGVVTELDHPRIGKVKVTSPAVHYGEGRMPISRPPPVLGQHSSEVLQELGYSGEEVKEFRAAGAVGAGA</sequence>
<evidence type="ECO:0000256" key="1">
    <source>
        <dbReference type="ARBA" id="ARBA00008383"/>
    </source>
</evidence>
<dbReference type="InterPro" id="IPR003673">
    <property type="entry name" value="CoA-Trfase_fam_III"/>
</dbReference>
<dbReference type="InterPro" id="IPR023606">
    <property type="entry name" value="CoA-Trfase_III_dom_1_sf"/>
</dbReference>
<proteinExistence type="inferred from homology"/>
<dbReference type="InterPro" id="IPR044855">
    <property type="entry name" value="CoA-Trfase_III_dom3_sf"/>
</dbReference>
<evidence type="ECO:0000313" key="3">
    <source>
        <dbReference type="EMBL" id="PWN29604.1"/>
    </source>
</evidence>
<dbReference type="STRING" id="1569628.A0A316UX96"/>
<dbReference type="Gene3D" id="3.40.50.10540">
    <property type="entry name" value="Crotonobetainyl-coa:carnitine coa-transferase, domain 1"/>
    <property type="match status" value="1"/>
</dbReference>
<dbReference type="Gene3D" id="3.30.1540.10">
    <property type="entry name" value="formyl-coa transferase, domain 3"/>
    <property type="match status" value="1"/>
</dbReference>
<name>A0A316UX96_9BASI</name>
<evidence type="ECO:0000256" key="2">
    <source>
        <dbReference type="ARBA" id="ARBA00022679"/>
    </source>
</evidence>
<evidence type="ECO:0000313" key="4">
    <source>
        <dbReference type="Proteomes" id="UP000245884"/>
    </source>
</evidence>
<comment type="similarity">
    <text evidence="1">Belongs to the CoA-transferase III family.</text>
</comment>
<dbReference type="Proteomes" id="UP000245884">
    <property type="component" value="Unassembled WGS sequence"/>
</dbReference>
<protein>
    <submittedName>
        <fullName evidence="3">CAIB/BAIF family enzyme</fullName>
    </submittedName>
</protein>
<dbReference type="PANTHER" id="PTHR48207:SF3">
    <property type="entry name" value="SUCCINATE--HYDROXYMETHYLGLUTARATE COA-TRANSFERASE"/>
    <property type="match status" value="1"/>
</dbReference>
<dbReference type="RefSeq" id="XP_025364216.1">
    <property type="nucleotide sequence ID" value="XM_025507655.1"/>
</dbReference>
<keyword evidence="4" id="KW-1185">Reference proteome</keyword>
<dbReference type="GO" id="GO:0005739">
    <property type="term" value="C:mitochondrion"/>
    <property type="evidence" value="ECO:0007669"/>
    <property type="project" value="TreeGrafter"/>
</dbReference>
<dbReference type="GO" id="GO:0047369">
    <property type="term" value="F:succinate-hydroxymethylglutarate CoA-transferase activity"/>
    <property type="evidence" value="ECO:0007669"/>
    <property type="project" value="TreeGrafter"/>
</dbReference>
<dbReference type="PANTHER" id="PTHR48207">
    <property type="entry name" value="SUCCINATE--HYDROXYMETHYLGLUTARATE COA-TRANSFERASE"/>
    <property type="match status" value="1"/>
</dbReference>
<accession>A0A316UX96</accession>
<dbReference type="OrthoDB" id="5863171at2759"/>
<dbReference type="GeneID" id="37029478"/>
<reference evidence="3 4" key="1">
    <citation type="journal article" date="2018" name="Mol. Biol. Evol.">
        <title>Broad Genomic Sampling Reveals a Smut Pathogenic Ancestry of the Fungal Clade Ustilaginomycotina.</title>
        <authorList>
            <person name="Kijpornyongpan T."/>
            <person name="Mondo S.J."/>
            <person name="Barry K."/>
            <person name="Sandor L."/>
            <person name="Lee J."/>
            <person name="Lipzen A."/>
            <person name="Pangilinan J."/>
            <person name="LaButti K."/>
            <person name="Hainaut M."/>
            <person name="Henrissat B."/>
            <person name="Grigoriev I.V."/>
            <person name="Spatafora J.W."/>
            <person name="Aime M.C."/>
        </authorList>
    </citation>
    <scope>NUCLEOTIDE SEQUENCE [LARGE SCALE GENOMIC DNA]</scope>
    <source>
        <strain evidence="3 4">MCA 5214</strain>
    </source>
</reference>
<keyword evidence="2" id="KW-0808">Transferase</keyword>
<dbReference type="Pfam" id="PF02515">
    <property type="entry name" value="CoA_transf_3"/>
    <property type="match status" value="1"/>
</dbReference>
<gene>
    <name evidence="3" type="ORF">BDZ90DRAFT_249386</name>
</gene>
<organism evidence="3 4">
    <name type="scientific">Jaminaea rosea</name>
    <dbReference type="NCBI Taxonomy" id="1569628"/>
    <lineage>
        <taxon>Eukaryota</taxon>
        <taxon>Fungi</taxon>
        <taxon>Dikarya</taxon>
        <taxon>Basidiomycota</taxon>
        <taxon>Ustilaginomycotina</taxon>
        <taxon>Exobasidiomycetes</taxon>
        <taxon>Microstromatales</taxon>
        <taxon>Microstromatales incertae sedis</taxon>
        <taxon>Jaminaea</taxon>
    </lineage>
</organism>
<dbReference type="AlphaFoldDB" id="A0A316UX96"/>